<dbReference type="Gene3D" id="1.20.120.1630">
    <property type="match status" value="1"/>
</dbReference>
<organism evidence="6">
    <name type="scientific">hydrothermal vent metagenome</name>
    <dbReference type="NCBI Taxonomy" id="652676"/>
    <lineage>
        <taxon>unclassified sequences</taxon>
        <taxon>metagenomes</taxon>
        <taxon>ecological metagenomes</taxon>
    </lineage>
</organism>
<dbReference type="Pfam" id="PF04140">
    <property type="entry name" value="ICMT"/>
    <property type="match status" value="1"/>
</dbReference>
<keyword evidence="2 5" id="KW-0812">Transmembrane</keyword>
<comment type="subcellular location">
    <subcellularLocation>
        <location evidence="1">Membrane</location>
        <topology evidence="1">Multi-pass membrane protein</topology>
    </subcellularLocation>
</comment>
<dbReference type="InterPro" id="IPR007269">
    <property type="entry name" value="ICMT_MeTrfase"/>
</dbReference>
<evidence type="ECO:0000313" key="6">
    <source>
        <dbReference type="EMBL" id="VAW91810.1"/>
    </source>
</evidence>
<name>A0A3B0ZRH2_9ZZZZ</name>
<dbReference type="PANTHER" id="PTHR12714:SF9">
    <property type="entry name" value="PROTEIN-S-ISOPRENYLCYSTEINE O-METHYLTRANSFERASE"/>
    <property type="match status" value="1"/>
</dbReference>
<evidence type="ECO:0000256" key="3">
    <source>
        <dbReference type="ARBA" id="ARBA00022989"/>
    </source>
</evidence>
<proteinExistence type="predicted"/>
<evidence type="ECO:0000256" key="2">
    <source>
        <dbReference type="ARBA" id="ARBA00022692"/>
    </source>
</evidence>
<dbReference type="EMBL" id="UOFR01000013">
    <property type="protein sequence ID" value="VAW91810.1"/>
    <property type="molecule type" value="Genomic_DNA"/>
</dbReference>
<feature type="transmembrane region" description="Helical" evidence="5">
    <location>
        <begin position="43"/>
        <end position="63"/>
    </location>
</feature>
<evidence type="ECO:0000256" key="1">
    <source>
        <dbReference type="ARBA" id="ARBA00004141"/>
    </source>
</evidence>
<evidence type="ECO:0000256" key="4">
    <source>
        <dbReference type="ARBA" id="ARBA00023136"/>
    </source>
</evidence>
<gene>
    <name evidence="6" type="ORF">MNBD_GAMMA21-2798</name>
</gene>
<protein>
    <recommendedName>
        <fullName evidence="7">Isoprenylcysteine carboxylmethyltransferase family protein</fullName>
    </recommendedName>
</protein>
<keyword evidence="3 5" id="KW-1133">Transmembrane helix</keyword>
<dbReference type="GO" id="GO:0016020">
    <property type="term" value="C:membrane"/>
    <property type="evidence" value="ECO:0007669"/>
    <property type="project" value="UniProtKB-SubCell"/>
</dbReference>
<sequence>MPELWIIILIHQLIFQGMFITKNIVLGKKIKKQIRGNNVEAKISIIYFTSIIIITFIFSIYNISFGRIYLPGESLVTLTGLTLLILSLVISAASLINLGDSWRVGVLEEQKTEFVTSGIYRYTRNPYFLSYLLMFAAYTILLQNLVLLGLSIVAIFFVHNMILKEEKYLLSMHPEAFSQYKNKVARYIII</sequence>
<dbReference type="PANTHER" id="PTHR12714">
    <property type="entry name" value="PROTEIN-S ISOPRENYLCYSTEINE O-METHYLTRANSFERASE"/>
    <property type="match status" value="1"/>
</dbReference>
<evidence type="ECO:0000256" key="5">
    <source>
        <dbReference type="SAM" id="Phobius"/>
    </source>
</evidence>
<feature type="transmembrane region" description="Helical" evidence="5">
    <location>
        <begin position="75"/>
        <end position="96"/>
    </location>
</feature>
<evidence type="ECO:0008006" key="7">
    <source>
        <dbReference type="Google" id="ProtNLM"/>
    </source>
</evidence>
<dbReference type="GO" id="GO:0004671">
    <property type="term" value="F:protein C-terminal S-isoprenylcysteine carboxyl O-methyltransferase activity"/>
    <property type="evidence" value="ECO:0007669"/>
    <property type="project" value="InterPro"/>
</dbReference>
<feature type="transmembrane region" description="Helical" evidence="5">
    <location>
        <begin position="131"/>
        <end position="158"/>
    </location>
</feature>
<reference evidence="6" key="1">
    <citation type="submission" date="2018-06" db="EMBL/GenBank/DDBJ databases">
        <authorList>
            <person name="Zhirakovskaya E."/>
        </authorList>
    </citation>
    <scope>NUCLEOTIDE SEQUENCE</scope>
</reference>
<keyword evidence="4 5" id="KW-0472">Membrane</keyword>
<accession>A0A3B0ZRH2</accession>
<dbReference type="AlphaFoldDB" id="A0A3B0ZRH2"/>